<dbReference type="AlphaFoldDB" id="A0A0M0C0R0"/>
<dbReference type="Proteomes" id="UP000037237">
    <property type="component" value="Unassembled WGS sequence"/>
</dbReference>
<organism evidence="2 3">
    <name type="scientific">miscellaneous Crenarchaeota group-1 archaeon SG8-32-1</name>
    <dbReference type="NCBI Taxonomy" id="1685124"/>
    <lineage>
        <taxon>Archaea</taxon>
        <taxon>Candidatus Bathyarchaeota</taxon>
        <taxon>MCG-1</taxon>
    </lineage>
</organism>
<evidence type="ECO:0000313" key="3">
    <source>
        <dbReference type="Proteomes" id="UP000037237"/>
    </source>
</evidence>
<sequence>MNTDALQKIRSIADYQFGRGVGAKFFPDEVRIFYSRNTGKIRHVHLRDELLATLQPTTGLFILTVAGAKRMMREVDPPHLWVKVEDDAESFVSRGRSVFAKHVLEVDTEIRPNEEVIVVNRKNEVLAIGRALLSGMEMIAFKRGVAVRVRHGVSEKS</sequence>
<protein>
    <recommendedName>
        <fullName evidence="1">PUA domain-containing protein</fullName>
    </recommendedName>
</protein>
<gene>
    <name evidence="2" type="ORF">AC477_00660</name>
</gene>
<feature type="domain" description="PUA" evidence="1">
    <location>
        <begin position="80"/>
        <end position="154"/>
    </location>
</feature>
<proteinExistence type="predicted"/>
<dbReference type="InterPro" id="IPR002478">
    <property type="entry name" value="PUA"/>
</dbReference>
<evidence type="ECO:0000313" key="2">
    <source>
        <dbReference type="EMBL" id="KON34270.1"/>
    </source>
</evidence>
<evidence type="ECO:0000259" key="1">
    <source>
        <dbReference type="SMART" id="SM00359"/>
    </source>
</evidence>
<name>A0A0M0C0R0_9ARCH</name>
<dbReference type="EMBL" id="LFWU01000011">
    <property type="protein sequence ID" value="KON34270.1"/>
    <property type="molecule type" value="Genomic_DNA"/>
</dbReference>
<dbReference type="InterPro" id="IPR004521">
    <property type="entry name" value="Uncharacterised_CHP00451"/>
</dbReference>
<dbReference type="SUPFAM" id="SSF88697">
    <property type="entry name" value="PUA domain-like"/>
    <property type="match status" value="1"/>
</dbReference>
<dbReference type="InterPro" id="IPR038250">
    <property type="entry name" value="TGT_C2_sf"/>
</dbReference>
<dbReference type="SUPFAM" id="SSF88802">
    <property type="entry name" value="Pre-PUA domain"/>
    <property type="match status" value="1"/>
</dbReference>
<dbReference type="Pfam" id="PF14810">
    <property type="entry name" value="TGT_C2"/>
    <property type="match status" value="1"/>
</dbReference>
<dbReference type="InterPro" id="IPR036974">
    <property type="entry name" value="PUA_sf"/>
</dbReference>
<dbReference type="PROSITE" id="PS50890">
    <property type="entry name" value="PUA"/>
    <property type="match status" value="1"/>
</dbReference>
<reference evidence="2 3" key="1">
    <citation type="submission" date="2015-06" db="EMBL/GenBank/DDBJ databases">
        <title>New insights into the roles of widespread benthic archaea in carbon and nitrogen cycling.</title>
        <authorList>
            <person name="Lazar C.S."/>
            <person name="Baker B.J."/>
            <person name="Seitz K.W."/>
            <person name="Hyde A.S."/>
            <person name="Dick G.J."/>
            <person name="Hinrichs K.-U."/>
            <person name="Teske A.P."/>
        </authorList>
    </citation>
    <scope>NUCLEOTIDE SEQUENCE [LARGE SCALE GENOMIC DNA]</scope>
    <source>
        <strain evidence="2">SG8-32-1</strain>
    </source>
</reference>
<dbReference type="Gene3D" id="3.10.450.90">
    <property type="entry name" value="ArcTGT, C2 domain"/>
    <property type="match status" value="1"/>
</dbReference>
<dbReference type="CDD" id="cd21149">
    <property type="entry name" value="PUA_archaeosine_TGT"/>
    <property type="match status" value="1"/>
</dbReference>
<dbReference type="Gene3D" id="2.30.130.10">
    <property type="entry name" value="PUA domain"/>
    <property type="match status" value="1"/>
</dbReference>
<dbReference type="SMART" id="SM00359">
    <property type="entry name" value="PUA"/>
    <property type="match status" value="1"/>
</dbReference>
<dbReference type="Pfam" id="PF01472">
    <property type="entry name" value="PUA"/>
    <property type="match status" value="1"/>
</dbReference>
<dbReference type="GO" id="GO:0003723">
    <property type="term" value="F:RNA binding"/>
    <property type="evidence" value="ECO:0007669"/>
    <property type="project" value="InterPro"/>
</dbReference>
<dbReference type="NCBIfam" id="TIGR00451">
    <property type="entry name" value="unchar_dom_2"/>
    <property type="match status" value="1"/>
</dbReference>
<dbReference type="InterPro" id="IPR029402">
    <property type="entry name" value="TGT_C2"/>
</dbReference>
<comment type="caution">
    <text evidence="2">The sequence shown here is derived from an EMBL/GenBank/DDBJ whole genome shotgun (WGS) entry which is preliminary data.</text>
</comment>
<accession>A0A0M0C0R0</accession>
<dbReference type="InterPro" id="IPR015947">
    <property type="entry name" value="PUA-like_sf"/>
</dbReference>